<comment type="caution">
    <text evidence="3">The sequence shown here is derived from an EMBL/GenBank/DDBJ whole genome shotgun (WGS) entry which is preliminary data.</text>
</comment>
<evidence type="ECO:0000313" key="4">
    <source>
        <dbReference type="Proteomes" id="UP000719412"/>
    </source>
</evidence>
<dbReference type="EMBL" id="JABDTM020006690">
    <property type="protein sequence ID" value="KAH0821694.1"/>
    <property type="molecule type" value="Genomic_DNA"/>
</dbReference>
<name>A0A8J6LGD7_TENMO</name>
<evidence type="ECO:0000256" key="1">
    <source>
        <dbReference type="SAM" id="MobiDB-lite"/>
    </source>
</evidence>
<evidence type="ECO:0008006" key="5">
    <source>
        <dbReference type="Google" id="ProtNLM"/>
    </source>
</evidence>
<keyword evidence="4" id="KW-1185">Reference proteome</keyword>
<keyword evidence="2" id="KW-0732">Signal</keyword>
<evidence type="ECO:0000256" key="2">
    <source>
        <dbReference type="SAM" id="SignalP"/>
    </source>
</evidence>
<dbReference type="AlphaFoldDB" id="A0A8J6LGD7"/>
<sequence length="90" mass="10430">MFCIFRWSFEFLIAAKLICLQIAHRRCSRTGGGGPTRQRARSRRTRNGPPGVFELLGAAEREEADTQKKRKSSVYLTKRNRIRMILYGEL</sequence>
<proteinExistence type="predicted"/>
<feature type="chain" id="PRO_5035319708" description="Secreted protein" evidence="2">
    <location>
        <begin position="26"/>
        <end position="90"/>
    </location>
</feature>
<feature type="region of interest" description="Disordered" evidence="1">
    <location>
        <begin position="27"/>
        <end position="49"/>
    </location>
</feature>
<organism evidence="3 4">
    <name type="scientific">Tenebrio molitor</name>
    <name type="common">Yellow mealworm beetle</name>
    <dbReference type="NCBI Taxonomy" id="7067"/>
    <lineage>
        <taxon>Eukaryota</taxon>
        <taxon>Metazoa</taxon>
        <taxon>Ecdysozoa</taxon>
        <taxon>Arthropoda</taxon>
        <taxon>Hexapoda</taxon>
        <taxon>Insecta</taxon>
        <taxon>Pterygota</taxon>
        <taxon>Neoptera</taxon>
        <taxon>Endopterygota</taxon>
        <taxon>Coleoptera</taxon>
        <taxon>Polyphaga</taxon>
        <taxon>Cucujiformia</taxon>
        <taxon>Tenebrionidae</taxon>
        <taxon>Tenebrio</taxon>
    </lineage>
</organism>
<gene>
    <name evidence="3" type="ORF">GEV33_001097</name>
</gene>
<reference evidence="3" key="2">
    <citation type="submission" date="2021-08" db="EMBL/GenBank/DDBJ databases">
        <authorList>
            <person name="Eriksson T."/>
        </authorList>
    </citation>
    <scope>NUCLEOTIDE SEQUENCE</scope>
    <source>
        <strain evidence="3">Stoneville</strain>
        <tissue evidence="3">Whole head</tissue>
    </source>
</reference>
<accession>A0A8J6LGD7</accession>
<reference evidence="3" key="1">
    <citation type="journal article" date="2020" name="J Insects Food Feed">
        <title>The yellow mealworm (Tenebrio molitor) genome: a resource for the emerging insects as food and feed industry.</title>
        <authorList>
            <person name="Eriksson T."/>
            <person name="Andere A."/>
            <person name="Kelstrup H."/>
            <person name="Emery V."/>
            <person name="Picard C."/>
        </authorList>
    </citation>
    <scope>NUCLEOTIDE SEQUENCE</scope>
    <source>
        <strain evidence="3">Stoneville</strain>
        <tissue evidence="3">Whole head</tissue>
    </source>
</reference>
<protein>
    <recommendedName>
        <fullName evidence="5">Secreted protein</fullName>
    </recommendedName>
</protein>
<dbReference type="Proteomes" id="UP000719412">
    <property type="component" value="Unassembled WGS sequence"/>
</dbReference>
<evidence type="ECO:0000313" key="3">
    <source>
        <dbReference type="EMBL" id="KAH0821694.1"/>
    </source>
</evidence>
<feature type="signal peptide" evidence="2">
    <location>
        <begin position="1"/>
        <end position="25"/>
    </location>
</feature>